<dbReference type="InterPro" id="IPR050908">
    <property type="entry name" value="SmbC-like"/>
</dbReference>
<dbReference type="PANTHER" id="PTHR40055:SF1">
    <property type="entry name" value="TRANSCRIPTIONAL REGULATOR YGIV-RELATED"/>
    <property type="match status" value="1"/>
</dbReference>
<protein>
    <submittedName>
        <fullName evidence="6">AraC family transcriptional regulator</fullName>
    </submittedName>
</protein>
<evidence type="ECO:0000313" key="8">
    <source>
        <dbReference type="Proteomes" id="UP000283589"/>
    </source>
</evidence>
<dbReference type="InterPro" id="IPR010499">
    <property type="entry name" value="AraC_E-bd"/>
</dbReference>
<dbReference type="Proteomes" id="UP000286063">
    <property type="component" value="Unassembled WGS sequence"/>
</dbReference>
<gene>
    <name evidence="5" type="ORF">DWW18_07360</name>
    <name evidence="7" type="ORF">DWZ68_07750</name>
    <name evidence="6" type="ORF">DXA50_14560</name>
</gene>
<dbReference type="Proteomes" id="UP000286038">
    <property type="component" value="Unassembled WGS sequence"/>
</dbReference>
<dbReference type="Pfam" id="PF06445">
    <property type="entry name" value="GyrI-like"/>
    <property type="match status" value="1"/>
</dbReference>
<dbReference type="SUPFAM" id="SSF55136">
    <property type="entry name" value="Probable bacterial effector-binding domain"/>
    <property type="match status" value="1"/>
</dbReference>
<dbReference type="AlphaFoldDB" id="A0A413IKA1"/>
<evidence type="ECO:0000313" key="6">
    <source>
        <dbReference type="EMBL" id="RGY14515.1"/>
    </source>
</evidence>
<dbReference type="InterPro" id="IPR011256">
    <property type="entry name" value="Reg_factor_effector_dom_sf"/>
</dbReference>
<dbReference type="RefSeq" id="WP_117775446.1">
    <property type="nucleotide sequence ID" value="NZ_CABJDM010000007.1"/>
</dbReference>
<dbReference type="SUPFAM" id="SSF46689">
    <property type="entry name" value="Homeodomain-like"/>
    <property type="match status" value="2"/>
</dbReference>
<dbReference type="Gene3D" id="3.20.80.10">
    <property type="entry name" value="Regulatory factor, effector binding domain"/>
    <property type="match status" value="1"/>
</dbReference>
<dbReference type="GO" id="GO:0003700">
    <property type="term" value="F:DNA-binding transcription factor activity"/>
    <property type="evidence" value="ECO:0007669"/>
    <property type="project" value="InterPro"/>
</dbReference>
<dbReference type="InterPro" id="IPR018060">
    <property type="entry name" value="HTH_AraC"/>
</dbReference>
<dbReference type="PROSITE" id="PS00041">
    <property type="entry name" value="HTH_ARAC_FAMILY_1"/>
    <property type="match status" value="1"/>
</dbReference>
<keyword evidence="1" id="KW-0805">Transcription regulation</keyword>
<dbReference type="Gene3D" id="1.10.10.60">
    <property type="entry name" value="Homeodomain-like"/>
    <property type="match status" value="2"/>
</dbReference>
<dbReference type="EMBL" id="QRPV01000007">
    <property type="protein sequence ID" value="RHM43917.1"/>
    <property type="molecule type" value="Genomic_DNA"/>
</dbReference>
<dbReference type="OrthoDB" id="9816011at2"/>
<name>A0A413IKA1_9BACT</name>
<dbReference type="EMBL" id="QSCR01000029">
    <property type="protein sequence ID" value="RGY14515.1"/>
    <property type="molecule type" value="Genomic_DNA"/>
</dbReference>
<dbReference type="InterPro" id="IPR018062">
    <property type="entry name" value="HTH_AraC-typ_CS"/>
</dbReference>
<dbReference type="PROSITE" id="PS01124">
    <property type="entry name" value="HTH_ARAC_FAMILY_2"/>
    <property type="match status" value="1"/>
</dbReference>
<dbReference type="InterPro" id="IPR009057">
    <property type="entry name" value="Homeodomain-like_sf"/>
</dbReference>
<sequence length="285" mass="33351">MEQKLTTKEEYLKRINVIVEYINNHLDENIDLGMLAEMSGFSPWHFHRIVRAFLGEPVGAFITRVRVETAARLLRYSDLSVQDIAYRVGYDVPSSLSKSFKQFYGISPNEYRNNKNCTIMKPVEMRPDLKLEFEERVLAPKRVIYIWLMGAYNQLDYCAAWQRLWNYVREENLFAPEVEHICVYHDDPKVTEQDKLRTDVCLVLPRVGKPKGEVGVKEVPGGKYAVFRYQGPYENLRAVYDTIYAKWIPEKGYKLGDTPGFEKYLNHPDHTEPENLITEIYIPVQ</sequence>
<evidence type="ECO:0000256" key="3">
    <source>
        <dbReference type="ARBA" id="ARBA00023163"/>
    </source>
</evidence>
<dbReference type="Proteomes" id="UP000283589">
    <property type="component" value="Unassembled WGS sequence"/>
</dbReference>
<feature type="domain" description="HTH araC/xylS-type" evidence="4">
    <location>
        <begin position="16"/>
        <end position="114"/>
    </location>
</feature>
<evidence type="ECO:0000313" key="10">
    <source>
        <dbReference type="Proteomes" id="UP000286063"/>
    </source>
</evidence>
<dbReference type="STRING" id="1121130.GCA_000519105_00990"/>
<keyword evidence="2" id="KW-0238">DNA-binding</keyword>
<evidence type="ECO:0000256" key="2">
    <source>
        <dbReference type="ARBA" id="ARBA00023125"/>
    </source>
</evidence>
<evidence type="ECO:0000259" key="4">
    <source>
        <dbReference type="PROSITE" id="PS01124"/>
    </source>
</evidence>
<comment type="caution">
    <text evidence="6">The sequence shown here is derived from an EMBL/GenBank/DDBJ whole genome shotgun (WGS) entry which is preliminary data.</text>
</comment>
<keyword evidence="3" id="KW-0804">Transcription</keyword>
<dbReference type="SMART" id="SM00342">
    <property type="entry name" value="HTH_ARAC"/>
    <property type="match status" value="1"/>
</dbReference>
<evidence type="ECO:0000256" key="1">
    <source>
        <dbReference type="ARBA" id="ARBA00023015"/>
    </source>
</evidence>
<evidence type="ECO:0000313" key="7">
    <source>
        <dbReference type="EMBL" id="RHM43917.1"/>
    </source>
</evidence>
<dbReference type="GO" id="GO:0043565">
    <property type="term" value="F:sequence-specific DNA binding"/>
    <property type="evidence" value="ECO:0007669"/>
    <property type="project" value="InterPro"/>
</dbReference>
<dbReference type="Pfam" id="PF12833">
    <property type="entry name" value="HTH_18"/>
    <property type="match status" value="1"/>
</dbReference>
<reference evidence="8 9" key="1">
    <citation type="submission" date="2018-08" db="EMBL/GenBank/DDBJ databases">
        <title>A genome reference for cultivated species of the human gut microbiota.</title>
        <authorList>
            <person name="Zou Y."/>
            <person name="Xue W."/>
            <person name="Luo G."/>
        </authorList>
    </citation>
    <scope>NUCLEOTIDE SEQUENCE [LARGE SCALE GENOMIC DNA]</scope>
    <source>
        <strain evidence="5 8">AF14-49</strain>
        <strain evidence="7 9">AF34-33</strain>
        <strain evidence="6 10">OF02-7</strain>
    </source>
</reference>
<proteinExistence type="predicted"/>
<dbReference type="InterPro" id="IPR029442">
    <property type="entry name" value="GyrI-like"/>
</dbReference>
<evidence type="ECO:0000313" key="5">
    <source>
        <dbReference type="EMBL" id="RGV34498.1"/>
    </source>
</evidence>
<dbReference type="PANTHER" id="PTHR40055">
    <property type="entry name" value="TRANSCRIPTIONAL REGULATOR YGIV-RELATED"/>
    <property type="match status" value="1"/>
</dbReference>
<accession>A0A413IKA1</accession>
<dbReference type="SMART" id="SM00871">
    <property type="entry name" value="AraC_E_bind"/>
    <property type="match status" value="1"/>
</dbReference>
<organism evidence="6 10">
    <name type="scientific">Butyricimonas virosa</name>
    <dbReference type="NCBI Taxonomy" id="544645"/>
    <lineage>
        <taxon>Bacteria</taxon>
        <taxon>Pseudomonadati</taxon>
        <taxon>Bacteroidota</taxon>
        <taxon>Bacteroidia</taxon>
        <taxon>Bacteroidales</taxon>
        <taxon>Odoribacteraceae</taxon>
        <taxon>Butyricimonas</taxon>
    </lineage>
</organism>
<dbReference type="EMBL" id="QRZA01000007">
    <property type="protein sequence ID" value="RGV34498.1"/>
    <property type="molecule type" value="Genomic_DNA"/>
</dbReference>
<evidence type="ECO:0000313" key="9">
    <source>
        <dbReference type="Proteomes" id="UP000286038"/>
    </source>
</evidence>